<gene>
    <name evidence="3" type="primary">109539941</name>
    <name evidence="2" type="ORF">D910_02798</name>
</gene>
<dbReference type="SUPFAM" id="SSF51126">
    <property type="entry name" value="Pectin lyase-like"/>
    <property type="match status" value="1"/>
</dbReference>
<organism evidence="2 5">
    <name type="scientific">Dendroctonus ponderosae</name>
    <name type="common">Mountain pine beetle</name>
    <dbReference type="NCBI Taxonomy" id="77166"/>
    <lineage>
        <taxon>Eukaryota</taxon>
        <taxon>Metazoa</taxon>
        <taxon>Ecdysozoa</taxon>
        <taxon>Arthropoda</taxon>
        <taxon>Hexapoda</taxon>
        <taxon>Insecta</taxon>
        <taxon>Pterygota</taxon>
        <taxon>Neoptera</taxon>
        <taxon>Endopterygota</taxon>
        <taxon>Coleoptera</taxon>
        <taxon>Polyphaga</taxon>
        <taxon>Cucujiformia</taxon>
        <taxon>Curculionidae</taxon>
        <taxon>Scolytinae</taxon>
        <taxon>Dendroctonus</taxon>
    </lineage>
</organism>
<reference evidence="3" key="2">
    <citation type="submission" date="2024-08" db="UniProtKB">
        <authorList>
            <consortium name="EnsemblMetazoa"/>
        </authorList>
    </citation>
    <scope>IDENTIFICATION</scope>
</reference>
<proteinExistence type="predicted"/>
<reference evidence="4 5" key="1">
    <citation type="journal article" date="2013" name="Genome Biol.">
        <title>Draft genome of the mountain pine beetle, Dendroctonus ponderosae Hopkins, a major forest pest.</title>
        <authorList>
            <person name="Keeling C.I."/>
            <person name="Yuen M.M."/>
            <person name="Liao N.Y."/>
            <person name="Docking T.R."/>
            <person name="Chan S.K."/>
            <person name="Taylor G.A."/>
            <person name="Palmquist D.L."/>
            <person name="Jackman S.D."/>
            <person name="Nguyen A."/>
            <person name="Li M."/>
            <person name="Henderson H."/>
            <person name="Janes J.K."/>
            <person name="Zhao Y."/>
            <person name="Pandoh P."/>
            <person name="Moore R."/>
            <person name="Sperling F.A."/>
            <person name="Huber D.P."/>
            <person name="Birol I."/>
            <person name="Jones S.J."/>
            <person name="Bohlmann J."/>
        </authorList>
    </citation>
    <scope>NUCLEOTIDE SEQUENCE</scope>
</reference>
<dbReference type="Proteomes" id="UP000030742">
    <property type="component" value="Unassembled WGS sequence"/>
</dbReference>
<protein>
    <submittedName>
        <fullName evidence="2 3">Uncharacterized protein</fullName>
    </submittedName>
</protein>
<dbReference type="OrthoDB" id="5970161at2759"/>
<dbReference type="Gene3D" id="3.80.10.10">
    <property type="entry name" value="Ribonuclease Inhibitor"/>
    <property type="match status" value="1"/>
</dbReference>
<dbReference type="Proteomes" id="UP000019118">
    <property type="component" value="Unassembled WGS sequence"/>
</dbReference>
<keyword evidence="1" id="KW-0732">Signal</keyword>
<evidence type="ECO:0000256" key="1">
    <source>
        <dbReference type="SAM" id="SignalP"/>
    </source>
</evidence>
<dbReference type="KEGG" id="dpa:109539941"/>
<accession>U4TZE7</accession>
<evidence type="ECO:0000313" key="2">
    <source>
        <dbReference type="EMBL" id="ERL85378.1"/>
    </source>
</evidence>
<feature type="signal peptide" evidence="1">
    <location>
        <begin position="1"/>
        <end position="24"/>
    </location>
</feature>
<evidence type="ECO:0000313" key="3">
    <source>
        <dbReference type="EnsemblMetazoa" id="XP_019763582.1"/>
    </source>
</evidence>
<dbReference type="EMBL" id="KB631686">
    <property type="protein sequence ID" value="ERL85378.1"/>
    <property type="molecule type" value="Genomic_DNA"/>
</dbReference>
<dbReference type="InterPro" id="IPR011050">
    <property type="entry name" value="Pectin_lyase_fold/virulence"/>
</dbReference>
<name>U4TZE7_DENPD</name>
<keyword evidence="4" id="KW-1185">Reference proteome</keyword>
<sequence>MIFEIKWMIGTVIVLLMNFQNTDGATKVIFSGCSKNGFSCITKPNKNIALTYTCPNGMNDVSIYINDFASPINTESLKIENCNILTISTSCTAARKSMHTLHIVNIKKLIFVKVTQDPMLPATVLVENVSYIDSIPEKTFQQINKATYPRGCFQQTNDFQNISFKNVTINTVEPSAFIATNNFKNFSFSNVKINHIRADAIKLKLDLSGTCEVRNSTIKLMEYLAMVTTAKTIIFTGNYFAEILPNGIGGTFENFYFIKNVVETLQAHALSLLGTNIFILDNKFSHLRGNALEKLSPGLLQYSGHSFGKLKFIYDFSKNELNFVDAAALHPDYVSYENVQTDMMFSRNKFLCTCENLAWMFSPLSHGPDGVQLEDFYKMILDESYANTCSTPAGKSCKVPLKSVTHLIKCGKCLKNVTLESICDGIDGFEEKNQSETTTDSFDVSSEAILPGEMQTHQNKSLDSSAGVGKRFITYVNVFGLIAIWYALQ</sequence>
<evidence type="ECO:0000313" key="5">
    <source>
        <dbReference type="Proteomes" id="UP000030742"/>
    </source>
</evidence>
<evidence type="ECO:0000313" key="4">
    <source>
        <dbReference type="Proteomes" id="UP000019118"/>
    </source>
</evidence>
<feature type="chain" id="PRO_5044739071" evidence="1">
    <location>
        <begin position="25"/>
        <end position="489"/>
    </location>
</feature>
<dbReference type="EnsemblMetazoa" id="XM_019908023.1">
    <property type="protein sequence ID" value="XP_019763582.1"/>
    <property type="gene ID" value="LOC109539941"/>
</dbReference>
<dbReference type="AlphaFoldDB" id="U4TZE7"/>
<dbReference type="InterPro" id="IPR032675">
    <property type="entry name" value="LRR_dom_sf"/>
</dbReference>